<dbReference type="Proteomes" id="UP001174908">
    <property type="component" value="Unassembled WGS sequence"/>
</dbReference>
<dbReference type="Pfam" id="PF13416">
    <property type="entry name" value="SBP_bac_8"/>
    <property type="match status" value="1"/>
</dbReference>
<proteinExistence type="inferred from homology"/>
<dbReference type="Gene3D" id="3.40.190.10">
    <property type="entry name" value="Periplasmic binding protein-like II"/>
    <property type="match status" value="1"/>
</dbReference>
<keyword evidence="3" id="KW-0813">Transport</keyword>
<organism evidence="5 6">
    <name type="scientific">Variovorax dokdonensis</name>
    <dbReference type="NCBI Taxonomy" id="344883"/>
    <lineage>
        <taxon>Bacteria</taxon>
        <taxon>Pseudomonadati</taxon>
        <taxon>Pseudomonadota</taxon>
        <taxon>Betaproteobacteria</taxon>
        <taxon>Burkholderiales</taxon>
        <taxon>Comamonadaceae</taxon>
        <taxon>Variovorax</taxon>
    </lineage>
</organism>
<dbReference type="InterPro" id="IPR006311">
    <property type="entry name" value="TAT_signal"/>
</dbReference>
<comment type="similarity">
    <text evidence="2">Belongs to the bacterial solute-binding protein 1 family.</text>
</comment>
<dbReference type="EMBL" id="JASZYV010000001">
    <property type="protein sequence ID" value="MDM0043829.1"/>
    <property type="molecule type" value="Genomic_DNA"/>
</dbReference>
<name>A0ABT7N7A7_9BURK</name>
<dbReference type="SUPFAM" id="SSF53850">
    <property type="entry name" value="Periplasmic binding protein-like II"/>
    <property type="match status" value="1"/>
</dbReference>
<evidence type="ECO:0000313" key="5">
    <source>
        <dbReference type="EMBL" id="MDM0043829.1"/>
    </source>
</evidence>
<accession>A0ABT7N7A7</accession>
<comment type="subcellular location">
    <subcellularLocation>
        <location evidence="1">Periplasm</location>
    </subcellularLocation>
</comment>
<dbReference type="PANTHER" id="PTHR43649:SF34">
    <property type="entry name" value="ABC TRANSPORTER PERIPLASMIC-BINDING PROTEIN YCJN-RELATED"/>
    <property type="match status" value="1"/>
</dbReference>
<evidence type="ECO:0000256" key="3">
    <source>
        <dbReference type="ARBA" id="ARBA00022448"/>
    </source>
</evidence>
<sequence length="443" mass="48482">MNEFNRRKFLEGSAGMAAAASLGVGGAMFATSANAQSALTFKPEKGAKLRVLRWSRFVQGDIDAYMANVKAFTEKTGVEVRVDNEGWEDVRPKAAVAANTGAGPDIILSTNDDANLYPDKLLDVTDLAEYLGKKYGGWYPAVQQYLRPDGKKWIGLGLGAAGSMIVYRKSMVEAAGFKEFPKDTAGFLALHKALKDKGTPGGYALGNATGDSLWTNWLMWSHGGQLVDKSNKVVINSPETLKALEYGKQLYPNFIPGTLSWLDPNNNKAFLDGQIAVTNNGISIYYAAKNSQDPKIKEMAADIFHAPFPIGPVGVPTESHLFFNQMVMKYTKYPNAAKEFLRFMMEREQFDKWLIGGGGYVAQPLAAYESCPIWTSDPKHMAYRDCVKNMRPTGYAGKLGYASAGAGADFIVANMVAEAISGSKTPQEAMERAQKRAERYYKV</sequence>
<gene>
    <name evidence="5" type="ORF">QTH91_04975</name>
</gene>
<evidence type="ECO:0000256" key="1">
    <source>
        <dbReference type="ARBA" id="ARBA00004418"/>
    </source>
</evidence>
<evidence type="ECO:0000313" key="6">
    <source>
        <dbReference type="Proteomes" id="UP001174908"/>
    </source>
</evidence>
<comment type="caution">
    <text evidence="5">The sequence shown here is derived from an EMBL/GenBank/DDBJ whole genome shotgun (WGS) entry which is preliminary data.</text>
</comment>
<evidence type="ECO:0000256" key="4">
    <source>
        <dbReference type="ARBA" id="ARBA00022729"/>
    </source>
</evidence>
<reference evidence="5" key="1">
    <citation type="submission" date="2023-06" db="EMBL/GenBank/DDBJ databases">
        <authorList>
            <person name="Jiang Y."/>
            <person name="Liu Q."/>
        </authorList>
    </citation>
    <scope>NUCLEOTIDE SEQUENCE</scope>
    <source>
        <strain evidence="5">CGMCC 1.12089</strain>
    </source>
</reference>
<dbReference type="PANTHER" id="PTHR43649">
    <property type="entry name" value="ARABINOSE-BINDING PROTEIN-RELATED"/>
    <property type="match status" value="1"/>
</dbReference>
<dbReference type="PROSITE" id="PS51318">
    <property type="entry name" value="TAT"/>
    <property type="match status" value="1"/>
</dbReference>
<evidence type="ECO:0000256" key="2">
    <source>
        <dbReference type="ARBA" id="ARBA00008520"/>
    </source>
</evidence>
<dbReference type="InterPro" id="IPR050490">
    <property type="entry name" value="Bact_solute-bd_prot1"/>
</dbReference>
<dbReference type="RefSeq" id="WP_286658908.1">
    <property type="nucleotide sequence ID" value="NZ_JASZYV010000001.1"/>
</dbReference>
<keyword evidence="4" id="KW-0732">Signal</keyword>
<dbReference type="InterPro" id="IPR006059">
    <property type="entry name" value="SBP"/>
</dbReference>
<keyword evidence="6" id="KW-1185">Reference proteome</keyword>
<protein>
    <submittedName>
        <fullName evidence="5">Extracellular solute-binding protein</fullName>
    </submittedName>
</protein>